<evidence type="ECO:0000256" key="6">
    <source>
        <dbReference type="ARBA" id="ARBA00022841"/>
    </source>
</evidence>
<comment type="caution">
    <text evidence="9">The sequence shown here is derived from an EMBL/GenBank/DDBJ whole genome shotgun (WGS) entry which is preliminary data.</text>
</comment>
<dbReference type="SUPFAM" id="SSF52266">
    <property type="entry name" value="SGNH hydrolase"/>
    <property type="match status" value="1"/>
</dbReference>
<evidence type="ECO:0000256" key="1">
    <source>
        <dbReference type="ARBA" id="ARBA00004418"/>
    </source>
</evidence>
<accession>A0ABM8RJ58</accession>
<evidence type="ECO:0000256" key="7">
    <source>
        <dbReference type="SAM" id="Phobius"/>
    </source>
</evidence>
<name>A0ABM8RJ58_9BACT</name>
<evidence type="ECO:0000256" key="4">
    <source>
        <dbReference type="ARBA" id="ARBA00022729"/>
    </source>
</evidence>
<dbReference type="Pfam" id="PF16822">
    <property type="entry name" value="ALGX"/>
    <property type="match status" value="1"/>
</dbReference>
<keyword evidence="7" id="KW-1133">Transmembrane helix</keyword>
<keyword evidence="6" id="KW-0016">Alginate biosynthesis</keyword>
<feature type="domain" description="AlgX/AlgJ SGNH hydrolase-like" evidence="8">
    <location>
        <begin position="325"/>
        <end position="438"/>
    </location>
</feature>
<comment type="pathway">
    <text evidence="2">Glycan biosynthesis; alginate biosynthesis.</text>
</comment>
<organism evidence="9 10">
    <name type="scientific">Nitrospira defluvii</name>
    <dbReference type="NCBI Taxonomy" id="330214"/>
    <lineage>
        <taxon>Bacteria</taxon>
        <taxon>Pseudomonadati</taxon>
        <taxon>Nitrospirota</taxon>
        <taxon>Nitrospiria</taxon>
        <taxon>Nitrospirales</taxon>
        <taxon>Nitrospiraceae</taxon>
        <taxon>Nitrospira</taxon>
    </lineage>
</organism>
<dbReference type="RefSeq" id="WP_213042558.1">
    <property type="nucleotide sequence ID" value="NZ_CAJNBJ010000016.1"/>
</dbReference>
<dbReference type="InterPro" id="IPR036514">
    <property type="entry name" value="SGNH_hydro_sf"/>
</dbReference>
<dbReference type="Gene3D" id="3.40.50.1110">
    <property type="entry name" value="SGNH hydrolase"/>
    <property type="match status" value="2"/>
</dbReference>
<sequence length="444" mass="50162">MRPEAHRRIIAILTFLVFLIGYGILFFTGVTNIRHLLDNAISAYLLAWALYGMFASIPLSEAGTRFLLTTGSLVFCWLLAEGAVLVGAVDYRSLLGAYESGTALSVTGRQFDRELLWRHEPHYQYEAPYQGNIGGALCIPPDPARKVVIRYDQNGFRNARDLDSAEIVVIGDSYMEGYFTPDEYLITTRLSELQGKSVANLGHSGYGPQQELAVLRRFGLPLQPKTVVWAFFEGNDFSDAEAYETKTRHSINDGRHDFWQDFWFRSLTRNVSALLFRPHHKCMPDSSLTEFRAEFLDATHRASTVFFASTEIKPVSGGTLHKALFPILEAAKLCRDRDIRFLVAFVPEKFRVYHDLDNVSLTTEAIRQWRVSDLPTQVQQLLEESDPRIEYVDLTPALKAAARAGIPTYLADDTHWTDEGNRVAAETIHRALQNASPTRLPPRT</sequence>
<keyword evidence="7" id="KW-0812">Transmembrane</keyword>
<dbReference type="EMBL" id="CAJNBJ010000016">
    <property type="protein sequence ID" value="CAE6755692.1"/>
    <property type="molecule type" value="Genomic_DNA"/>
</dbReference>
<feature type="transmembrane region" description="Helical" evidence="7">
    <location>
        <begin position="66"/>
        <end position="89"/>
    </location>
</feature>
<evidence type="ECO:0000313" key="10">
    <source>
        <dbReference type="Proteomes" id="UP000675880"/>
    </source>
</evidence>
<evidence type="ECO:0000256" key="5">
    <source>
        <dbReference type="ARBA" id="ARBA00022764"/>
    </source>
</evidence>
<keyword evidence="10" id="KW-1185">Reference proteome</keyword>
<protein>
    <submittedName>
        <fullName evidence="9">ALGX domain-containing protein</fullName>
    </submittedName>
</protein>
<dbReference type="InterPro" id="IPR031811">
    <property type="entry name" value="ALGX/ALGJ_SGNH-like"/>
</dbReference>
<feature type="transmembrane region" description="Helical" evidence="7">
    <location>
        <begin position="9"/>
        <end position="29"/>
    </location>
</feature>
<keyword evidence="4" id="KW-0732">Signal</keyword>
<dbReference type="Proteomes" id="UP000675880">
    <property type="component" value="Unassembled WGS sequence"/>
</dbReference>
<gene>
    <name evidence="9" type="ORF">NSPZN2_30392</name>
</gene>
<proteinExistence type="predicted"/>
<evidence type="ECO:0000256" key="2">
    <source>
        <dbReference type="ARBA" id="ARBA00005182"/>
    </source>
</evidence>
<keyword evidence="7" id="KW-0472">Membrane</keyword>
<evidence type="ECO:0000259" key="8">
    <source>
        <dbReference type="Pfam" id="PF16822"/>
    </source>
</evidence>
<comment type="subcellular location">
    <subcellularLocation>
        <location evidence="1">Periplasm</location>
    </subcellularLocation>
</comment>
<feature type="transmembrane region" description="Helical" evidence="7">
    <location>
        <begin position="41"/>
        <end position="59"/>
    </location>
</feature>
<keyword evidence="3" id="KW-0808">Transferase</keyword>
<keyword evidence="5" id="KW-0574">Periplasm</keyword>
<reference evidence="9 10" key="1">
    <citation type="submission" date="2021-02" db="EMBL/GenBank/DDBJ databases">
        <authorList>
            <person name="Han P."/>
        </authorList>
    </citation>
    <scope>NUCLEOTIDE SEQUENCE [LARGE SCALE GENOMIC DNA]</scope>
    <source>
        <strain evidence="9">Candidatus Nitrospira sp. ZN2</strain>
    </source>
</reference>
<evidence type="ECO:0000313" key="9">
    <source>
        <dbReference type="EMBL" id="CAE6755692.1"/>
    </source>
</evidence>
<evidence type="ECO:0000256" key="3">
    <source>
        <dbReference type="ARBA" id="ARBA00022679"/>
    </source>
</evidence>